<sequence length="538" mass="60786">MLQQLITSCFGQRDPLAETRKWVNGWHHWLQPIDSSSPVGEDPAYDDDFQRMRDEVNKLSGVDTDLVCSLAETLLTARCKDVRVATYYIWARLHRDGEAGLAQGLLLLAGLVSTFGESLLPARKNSRRLALEWLTGGKLQDSLYLYPEVAAADFEKIVGALALLDHLFAGWKEENRPALQGLAATMHERLLRSGGAPSTARPAMESAVSGESSPPPLSSQTMHSSPPPTQRIQSGRDLLDQARELSRYLRDQPQGWLSSARLMRSLRWDTLHQLPPQDASGRTRLMPPRSELRAQLKRLHQQQHWLELLEQTERMFAEGVNHFWLDLQWYTCQALSKSGHPYEQWGDIIKRDLGMFLERLPDLELQSYNDGTPFADEITRQWIDQHVQGNQAPIEPDLQASASHDDNDILSQESEALARVENDGIDAALAWLGELPEVNTLRQRWLQRLLMARVSEQGGRTDIALALLNELNSSPQPLQLQYWEPELIFEVRARLLKIMRVKMQRSEGDKTMLAQQIDTLIAGLVAIDPVKAALVCGQ</sequence>
<evidence type="ECO:0000259" key="2">
    <source>
        <dbReference type="Pfam" id="PF06812"/>
    </source>
</evidence>
<dbReference type="OrthoDB" id="1522895at2"/>
<feature type="region of interest" description="Disordered" evidence="1">
    <location>
        <begin position="193"/>
        <end position="233"/>
    </location>
</feature>
<dbReference type="InterPro" id="IPR010657">
    <property type="entry name" value="ImpA_N"/>
</dbReference>
<dbReference type="EMBL" id="CGIG01000001">
    <property type="protein sequence ID" value="CPR18739.1"/>
    <property type="molecule type" value="Genomic_DNA"/>
</dbReference>
<dbReference type="Pfam" id="PF16989">
    <property type="entry name" value="T6SS_VasJ"/>
    <property type="match status" value="1"/>
</dbReference>
<dbReference type="NCBIfam" id="TIGR03362">
    <property type="entry name" value="VI_chp_7"/>
    <property type="match status" value="1"/>
</dbReference>
<dbReference type="InterPro" id="IPR017739">
    <property type="entry name" value="T6SS-assoc_VCA0119"/>
</dbReference>
<protein>
    <submittedName>
        <fullName evidence="3">Uncharacterized protein ImpA</fullName>
    </submittedName>
</protein>
<dbReference type="Proteomes" id="UP000044377">
    <property type="component" value="Unassembled WGS sequence"/>
</dbReference>
<evidence type="ECO:0000313" key="4">
    <source>
        <dbReference type="Proteomes" id="UP000044377"/>
    </source>
</evidence>
<accession>A0A0G4JYF2</accession>
<gene>
    <name evidence="3" type="ORF">BN1221_03377</name>
</gene>
<dbReference type="Pfam" id="PF06812">
    <property type="entry name" value="ImpA_N"/>
    <property type="match status" value="1"/>
</dbReference>
<keyword evidence="4" id="KW-1185">Reference proteome</keyword>
<dbReference type="RefSeq" id="WP_048638256.1">
    <property type="nucleotide sequence ID" value="NZ_CGIG01000001.1"/>
</dbReference>
<proteinExistence type="predicted"/>
<evidence type="ECO:0000313" key="3">
    <source>
        <dbReference type="EMBL" id="CPR18739.1"/>
    </source>
</evidence>
<feature type="domain" description="ImpA N-terminal" evidence="2">
    <location>
        <begin position="30"/>
        <end position="135"/>
    </location>
</feature>
<reference evidence="4" key="1">
    <citation type="submission" date="2015-01" db="EMBL/GenBank/DDBJ databases">
        <authorList>
            <person name="Paterson Steve"/>
        </authorList>
    </citation>
    <scope>NUCLEOTIDE SEQUENCE [LARGE SCALE GENOMIC DNA]</scope>
    <source>
        <strain evidence="4">OBR1</strain>
    </source>
</reference>
<dbReference type="PANTHER" id="PTHR37024">
    <property type="entry name" value="TYPE VI SECRETION SYSTEM DUF2094 AND IMPA-RELATED DOMAIN PROTEIN"/>
    <property type="match status" value="1"/>
</dbReference>
<evidence type="ECO:0000256" key="1">
    <source>
        <dbReference type="SAM" id="MobiDB-lite"/>
    </source>
</evidence>
<dbReference type="AlphaFoldDB" id="A0A0G4JYF2"/>
<organism evidence="3 4">
    <name type="scientific">Brenneria goodwinii</name>
    <dbReference type="NCBI Taxonomy" id="1109412"/>
    <lineage>
        <taxon>Bacteria</taxon>
        <taxon>Pseudomonadati</taxon>
        <taxon>Pseudomonadota</taxon>
        <taxon>Gammaproteobacteria</taxon>
        <taxon>Enterobacterales</taxon>
        <taxon>Pectobacteriaceae</taxon>
        <taxon>Brenneria</taxon>
    </lineage>
</organism>
<dbReference type="STRING" id="1109412.BN1221_03377"/>
<dbReference type="PANTHER" id="PTHR37024:SF5">
    <property type="entry name" value="IMPA N-TERMINAL DOMAIN-CONTAINING PROTEIN"/>
    <property type="match status" value="1"/>
</dbReference>
<name>A0A0G4JYF2_9GAMM</name>